<dbReference type="Proteomes" id="UP001499841">
    <property type="component" value="Unassembled WGS sequence"/>
</dbReference>
<name>A0ABP6US16_9MICO</name>
<dbReference type="InterPro" id="IPR009081">
    <property type="entry name" value="PP-bd_ACP"/>
</dbReference>
<evidence type="ECO:0000256" key="2">
    <source>
        <dbReference type="ARBA" id="ARBA00022553"/>
    </source>
</evidence>
<comment type="caution">
    <text evidence="4">The sequence shown here is derived from an EMBL/GenBank/DDBJ whole genome shotgun (WGS) entry which is preliminary data.</text>
</comment>
<dbReference type="Gene3D" id="3.40.50.1820">
    <property type="entry name" value="alpha/beta hydrolase"/>
    <property type="match status" value="1"/>
</dbReference>
<gene>
    <name evidence="4" type="ORF">GCM10022262_42980</name>
</gene>
<evidence type="ECO:0000259" key="3">
    <source>
        <dbReference type="PROSITE" id="PS50075"/>
    </source>
</evidence>
<evidence type="ECO:0000256" key="1">
    <source>
        <dbReference type="ARBA" id="ARBA00022450"/>
    </source>
</evidence>
<sequence length="162" mass="17434">MKPRVANKNMPAAMNRSAELLPEPDFGGVSGRAPRTAREEILCGLFARLLGAERVGVEDNFFSLGGDSILSIQVSSRARQSGLRLATKELENAAAVSDLLDKEQGTGQNALELFLTRAEYFLLTGDQPKAIENLTKALSEPGPSVVVLPAVLRMFEPTHLTA</sequence>
<dbReference type="PANTHER" id="PTHR45527">
    <property type="entry name" value="NONRIBOSOMAL PEPTIDE SYNTHETASE"/>
    <property type="match status" value="1"/>
</dbReference>
<dbReference type="EMBL" id="BAABBA010000092">
    <property type="protein sequence ID" value="GAA3515840.1"/>
    <property type="molecule type" value="Genomic_DNA"/>
</dbReference>
<dbReference type="PROSITE" id="PS00012">
    <property type="entry name" value="PHOSPHOPANTETHEINE"/>
    <property type="match status" value="1"/>
</dbReference>
<keyword evidence="1" id="KW-0596">Phosphopantetheine</keyword>
<feature type="domain" description="Carrier" evidence="3">
    <location>
        <begin position="33"/>
        <end position="107"/>
    </location>
</feature>
<keyword evidence="5" id="KW-1185">Reference proteome</keyword>
<dbReference type="Pfam" id="PF00550">
    <property type="entry name" value="PP-binding"/>
    <property type="match status" value="1"/>
</dbReference>
<dbReference type="InterPro" id="IPR006162">
    <property type="entry name" value="Ppantetheine_attach_site"/>
</dbReference>
<keyword evidence="2" id="KW-0597">Phosphoprotein</keyword>
<dbReference type="InterPro" id="IPR036736">
    <property type="entry name" value="ACP-like_sf"/>
</dbReference>
<evidence type="ECO:0000313" key="4">
    <source>
        <dbReference type="EMBL" id="GAA3515840.1"/>
    </source>
</evidence>
<proteinExistence type="predicted"/>
<evidence type="ECO:0000313" key="5">
    <source>
        <dbReference type="Proteomes" id="UP001499841"/>
    </source>
</evidence>
<dbReference type="SUPFAM" id="SSF47336">
    <property type="entry name" value="ACP-like"/>
    <property type="match status" value="1"/>
</dbReference>
<dbReference type="PROSITE" id="PS50075">
    <property type="entry name" value="CARRIER"/>
    <property type="match status" value="1"/>
</dbReference>
<reference evidence="5" key="1">
    <citation type="journal article" date="2019" name="Int. J. Syst. Evol. Microbiol.">
        <title>The Global Catalogue of Microorganisms (GCM) 10K type strain sequencing project: providing services to taxonomists for standard genome sequencing and annotation.</title>
        <authorList>
            <consortium name="The Broad Institute Genomics Platform"/>
            <consortium name="The Broad Institute Genome Sequencing Center for Infectious Disease"/>
            <person name="Wu L."/>
            <person name="Ma J."/>
        </authorList>
    </citation>
    <scope>NUCLEOTIDE SEQUENCE [LARGE SCALE GENOMIC DNA]</scope>
    <source>
        <strain evidence="5">JCM 17459</strain>
    </source>
</reference>
<protein>
    <recommendedName>
        <fullName evidence="3">Carrier domain-containing protein</fullName>
    </recommendedName>
</protein>
<organism evidence="4 5">
    <name type="scientific">Georgenia daeguensis</name>
    <dbReference type="NCBI Taxonomy" id="908355"/>
    <lineage>
        <taxon>Bacteria</taxon>
        <taxon>Bacillati</taxon>
        <taxon>Actinomycetota</taxon>
        <taxon>Actinomycetes</taxon>
        <taxon>Micrococcales</taxon>
        <taxon>Bogoriellaceae</taxon>
        <taxon>Georgenia</taxon>
    </lineage>
</organism>
<accession>A0ABP6US16</accession>
<dbReference type="PANTHER" id="PTHR45527:SF1">
    <property type="entry name" value="FATTY ACID SYNTHASE"/>
    <property type="match status" value="1"/>
</dbReference>
<dbReference type="InterPro" id="IPR029058">
    <property type="entry name" value="AB_hydrolase_fold"/>
</dbReference>